<dbReference type="RefSeq" id="WP_311514207.1">
    <property type="nucleotide sequence ID" value="NZ_JAVREP010000027.1"/>
</dbReference>
<gene>
    <name evidence="2" type="ORF">RM479_25315</name>
</gene>
<name>A0ABU2MGC0_9ACTN</name>
<proteinExistence type="predicted"/>
<feature type="region of interest" description="Disordered" evidence="1">
    <location>
        <begin position="96"/>
        <end position="124"/>
    </location>
</feature>
<protein>
    <submittedName>
        <fullName evidence="2">DUF6507 family protein</fullName>
    </submittedName>
</protein>
<dbReference type="EMBL" id="JAVREP010000027">
    <property type="protein sequence ID" value="MDT0331741.1"/>
    <property type="molecule type" value="Genomic_DNA"/>
</dbReference>
<dbReference type="Pfam" id="PF20117">
    <property type="entry name" value="DUF6507"/>
    <property type="match status" value="1"/>
</dbReference>
<organism evidence="2 3">
    <name type="scientific">Nocardiopsis lambiniae</name>
    <dbReference type="NCBI Taxonomy" id="3075539"/>
    <lineage>
        <taxon>Bacteria</taxon>
        <taxon>Bacillati</taxon>
        <taxon>Actinomycetota</taxon>
        <taxon>Actinomycetes</taxon>
        <taxon>Streptosporangiales</taxon>
        <taxon>Nocardiopsidaceae</taxon>
        <taxon>Nocardiopsis</taxon>
    </lineage>
</organism>
<comment type="caution">
    <text evidence="2">The sequence shown here is derived from an EMBL/GenBank/DDBJ whole genome shotgun (WGS) entry which is preliminary data.</text>
</comment>
<evidence type="ECO:0000313" key="3">
    <source>
        <dbReference type="Proteomes" id="UP001183390"/>
    </source>
</evidence>
<accession>A0ABU2MGC0</accession>
<reference evidence="3" key="1">
    <citation type="submission" date="2023-07" db="EMBL/GenBank/DDBJ databases">
        <title>30 novel species of actinomycetes from the DSMZ collection.</title>
        <authorList>
            <person name="Nouioui I."/>
        </authorList>
    </citation>
    <scope>NUCLEOTIDE SEQUENCE [LARGE SCALE GENOMIC DNA]</scope>
    <source>
        <strain evidence="3">DSM 44743</strain>
    </source>
</reference>
<dbReference type="Proteomes" id="UP001183390">
    <property type="component" value="Unassembled WGS sequence"/>
</dbReference>
<sequence>MSEWKIDVHGVSLTLTALGDRLGLEGGGFSSTIDSTSDGIDMALKNVKSPPVEHALSGFLTHFASETDAMFIRSMSCLKGANDATLAYNEGQEEMALEAQNQAGTGENLDLGGGDGAPANAEAY</sequence>
<dbReference type="InterPro" id="IPR045436">
    <property type="entry name" value="DUF6507"/>
</dbReference>
<evidence type="ECO:0000313" key="2">
    <source>
        <dbReference type="EMBL" id="MDT0331741.1"/>
    </source>
</evidence>
<evidence type="ECO:0000256" key="1">
    <source>
        <dbReference type="SAM" id="MobiDB-lite"/>
    </source>
</evidence>
<keyword evidence="3" id="KW-1185">Reference proteome</keyword>